<dbReference type="InterPro" id="IPR050327">
    <property type="entry name" value="Proton-linked_MCT"/>
</dbReference>
<reference evidence="7 8" key="1">
    <citation type="journal article" date="2019" name="Int. J. Syst. Evol. Microbiol.">
        <title>The Global Catalogue of Microorganisms (GCM) 10K type strain sequencing project: providing services to taxonomists for standard genome sequencing and annotation.</title>
        <authorList>
            <consortium name="The Broad Institute Genomics Platform"/>
            <consortium name="The Broad Institute Genome Sequencing Center for Infectious Disease"/>
            <person name="Wu L."/>
            <person name="Ma J."/>
        </authorList>
    </citation>
    <scope>NUCLEOTIDE SEQUENCE [LARGE SCALE GENOMIC DNA]</scope>
    <source>
        <strain evidence="7 8">JCM 16378</strain>
    </source>
</reference>
<sequence length="466" mass="48312">MSILDRSHSVAGPGYSKWLIPPAALAVHLSIGQVYAFSVFKTSLVDHFGTSQTPVAAIFSIAIVMLGLSAAVLGTWVEREGPRKAMVAAALCWGTGFLVGSLGIATSQLWLLYLGYGVIGGIGLGIGYISPVSTLMKWFPDRPGLATGMAIMGFGGGALIASPLSNKLLGTFDAGFDGKTGSVADGHALTMTFLVLGLSYLVFMLFGASLIRVPPESTDAAGKKVAAGHQAGRGGAMVRASEAVKTKQFWLLWVVLFCNVTAGIGILEQAAPMIQDFFREGDTSTVTAAAAGGFVGVLSLANMAGRFVWSSTSDIIGRKPIYMIYLGVGIVTYLLLATIGHTSTGLFVLLAAVILSFYGGGFATIPAYLKDLFGTLEVGAIHGRLLTAWSAAGVAGPLIVNGFLDAAGKPGTLSNGDYRPALFTMVGVLVVGFVANLLVTDVSRDHFDAGATTGADAQRETEGARR</sequence>
<comment type="caution">
    <text evidence="7">The sequence shown here is derived from an EMBL/GenBank/DDBJ whole genome shotgun (WGS) entry which is preliminary data.</text>
</comment>
<feature type="transmembrane region" description="Helical" evidence="5">
    <location>
        <begin position="110"/>
        <end position="132"/>
    </location>
</feature>
<dbReference type="PROSITE" id="PS50850">
    <property type="entry name" value="MFS"/>
    <property type="match status" value="1"/>
</dbReference>
<feature type="transmembrane region" description="Helical" evidence="5">
    <location>
        <begin position="144"/>
        <end position="166"/>
    </location>
</feature>
<keyword evidence="2 5" id="KW-0812">Transmembrane</keyword>
<dbReference type="CDD" id="cd17353">
    <property type="entry name" value="MFS_OFA_like"/>
    <property type="match status" value="1"/>
</dbReference>
<feature type="transmembrane region" description="Helical" evidence="5">
    <location>
        <begin position="346"/>
        <end position="369"/>
    </location>
</feature>
<evidence type="ECO:0000256" key="3">
    <source>
        <dbReference type="ARBA" id="ARBA00022989"/>
    </source>
</evidence>
<evidence type="ECO:0000313" key="8">
    <source>
        <dbReference type="Proteomes" id="UP001501326"/>
    </source>
</evidence>
<dbReference type="Pfam" id="PF07690">
    <property type="entry name" value="MFS_1"/>
    <property type="match status" value="1"/>
</dbReference>
<feature type="transmembrane region" description="Helical" evidence="5">
    <location>
        <begin position="186"/>
        <end position="206"/>
    </location>
</feature>
<feature type="domain" description="Major facilitator superfamily (MFS) profile" evidence="6">
    <location>
        <begin position="1"/>
        <end position="444"/>
    </location>
</feature>
<protein>
    <submittedName>
        <fullName evidence="7">OFA family MFS transporter</fullName>
    </submittedName>
</protein>
<feature type="transmembrane region" description="Helical" evidence="5">
    <location>
        <begin position="85"/>
        <end position="104"/>
    </location>
</feature>
<feature type="transmembrane region" description="Helical" evidence="5">
    <location>
        <begin position="20"/>
        <end position="40"/>
    </location>
</feature>
<feature type="transmembrane region" description="Helical" evidence="5">
    <location>
        <begin position="420"/>
        <end position="439"/>
    </location>
</feature>
<evidence type="ECO:0000256" key="5">
    <source>
        <dbReference type="SAM" id="Phobius"/>
    </source>
</evidence>
<dbReference type="PANTHER" id="PTHR11360:SF317">
    <property type="entry name" value="MAJOR FACILITATOR SUPERFAMILY (MFS) PROFILE DOMAIN-CONTAINING PROTEIN-RELATED"/>
    <property type="match status" value="1"/>
</dbReference>
<accession>A0ABN3UZ84</accession>
<dbReference type="Gene3D" id="1.20.1250.20">
    <property type="entry name" value="MFS general substrate transporter like domains"/>
    <property type="match status" value="2"/>
</dbReference>
<name>A0ABN3UZ84_9MICO</name>
<evidence type="ECO:0000256" key="1">
    <source>
        <dbReference type="ARBA" id="ARBA00004651"/>
    </source>
</evidence>
<dbReference type="InterPro" id="IPR036259">
    <property type="entry name" value="MFS_trans_sf"/>
</dbReference>
<dbReference type="Proteomes" id="UP001501326">
    <property type="component" value="Unassembled WGS sequence"/>
</dbReference>
<feature type="transmembrane region" description="Helical" evidence="5">
    <location>
        <begin position="52"/>
        <end position="73"/>
    </location>
</feature>
<organism evidence="7 8">
    <name type="scientific">Pedococcus aerophilus</name>
    <dbReference type="NCBI Taxonomy" id="436356"/>
    <lineage>
        <taxon>Bacteria</taxon>
        <taxon>Bacillati</taxon>
        <taxon>Actinomycetota</taxon>
        <taxon>Actinomycetes</taxon>
        <taxon>Micrococcales</taxon>
        <taxon>Intrasporangiaceae</taxon>
        <taxon>Pedococcus</taxon>
    </lineage>
</organism>
<feature type="transmembrane region" description="Helical" evidence="5">
    <location>
        <begin position="249"/>
        <end position="267"/>
    </location>
</feature>
<evidence type="ECO:0000256" key="2">
    <source>
        <dbReference type="ARBA" id="ARBA00022692"/>
    </source>
</evidence>
<dbReference type="InterPro" id="IPR011701">
    <property type="entry name" value="MFS"/>
</dbReference>
<evidence type="ECO:0000259" key="6">
    <source>
        <dbReference type="PROSITE" id="PS50850"/>
    </source>
</evidence>
<proteinExistence type="predicted"/>
<dbReference type="EMBL" id="BAAARN010000004">
    <property type="protein sequence ID" value="GAA2738901.1"/>
    <property type="molecule type" value="Genomic_DNA"/>
</dbReference>
<gene>
    <name evidence="7" type="ORF">GCM10009867_32540</name>
</gene>
<evidence type="ECO:0000313" key="7">
    <source>
        <dbReference type="EMBL" id="GAA2738901.1"/>
    </source>
</evidence>
<dbReference type="PANTHER" id="PTHR11360">
    <property type="entry name" value="MONOCARBOXYLATE TRANSPORTER"/>
    <property type="match status" value="1"/>
</dbReference>
<feature type="transmembrane region" description="Helical" evidence="5">
    <location>
        <begin position="287"/>
        <end position="309"/>
    </location>
</feature>
<dbReference type="RefSeq" id="WP_344195334.1">
    <property type="nucleotide sequence ID" value="NZ_BAAARN010000004.1"/>
</dbReference>
<dbReference type="SUPFAM" id="SSF103473">
    <property type="entry name" value="MFS general substrate transporter"/>
    <property type="match status" value="1"/>
</dbReference>
<dbReference type="InterPro" id="IPR020846">
    <property type="entry name" value="MFS_dom"/>
</dbReference>
<feature type="transmembrane region" description="Helical" evidence="5">
    <location>
        <begin position="321"/>
        <end position="340"/>
    </location>
</feature>
<keyword evidence="3 5" id="KW-1133">Transmembrane helix</keyword>
<keyword evidence="8" id="KW-1185">Reference proteome</keyword>
<keyword evidence="4 5" id="KW-0472">Membrane</keyword>
<evidence type="ECO:0000256" key="4">
    <source>
        <dbReference type="ARBA" id="ARBA00023136"/>
    </source>
</evidence>
<comment type="subcellular location">
    <subcellularLocation>
        <location evidence="1">Cell membrane</location>
        <topology evidence="1">Multi-pass membrane protein</topology>
    </subcellularLocation>
</comment>
<feature type="transmembrane region" description="Helical" evidence="5">
    <location>
        <begin position="381"/>
        <end position="400"/>
    </location>
</feature>